<keyword evidence="2" id="KW-0680">Restriction system</keyword>
<comment type="similarity">
    <text evidence="1">Belongs to the type-I restriction system S methylase family.</text>
</comment>
<keyword evidence="5" id="KW-0255">Endonuclease</keyword>
<dbReference type="EMBL" id="JBHSED010000040">
    <property type="protein sequence ID" value="MFC4305507.1"/>
    <property type="molecule type" value="Genomic_DNA"/>
</dbReference>
<proteinExistence type="inferred from homology"/>
<evidence type="ECO:0000256" key="1">
    <source>
        <dbReference type="ARBA" id="ARBA00010923"/>
    </source>
</evidence>
<evidence type="ECO:0000313" key="5">
    <source>
        <dbReference type="EMBL" id="MFC4305507.1"/>
    </source>
</evidence>
<evidence type="ECO:0000313" key="6">
    <source>
        <dbReference type="Proteomes" id="UP001595755"/>
    </source>
</evidence>
<dbReference type="GO" id="GO:0016787">
    <property type="term" value="F:hydrolase activity"/>
    <property type="evidence" value="ECO:0007669"/>
    <property type="project" value="UniProtKB-KW"/>
</dbReference>
<dbReference type="PANTHER" id="PTHR30408:SF13">
    <property type="entry name" value="TYPE I RESTRICTION ENZYME HINDI SPECIFICITY SUBUNIT"/>
    <property type="match status" value="1"/>
</dbReference>
<reference evidence="6" key="1">
    <citation type="journal article" date="2019" name="Int. J. Syst. Evol. Microbiol.">
        <title>The Global Catalogue of Microorganisms (GCM) 10K type strain sequencing project: providing services to taxonomists for standard genome sequencing and annotation.</title>
        <authorList>
            <consortium name="The Broad Institute Genomics Platform"/>
            <consortium name="The Broad Institute Genome Sequencing Center for Infectious Disease"/>
            <person name="Wu L."/>
            <person name="Ma J."/>
        </authorList>
    </citation>
    <scope>NUCLEOTIDE SEQUENCE [LARGE SCALE GENOMIC DNA]</scope>
    <source>
        <strain evidence="6">CGMCC 4.1641</strain>
    </source>
</reference>
<evidence type="ECO:0000256" key="3">
    <source>
        <dbReference type="ARBA" id="ARBA00023125"/>
    </source>
</evidence>
<keyword evidence="6" id="KW-1185">Reference proteome</keyword>
<dbReference type="GO" id="GO:0004519">
    <property type="term" value="F:endonuclease activity"/>
    <property type="evidence" value="ECO:0007669"/>
    <property type="project" value="UniProtKB-KW"/>
</dbReference>
<dbReference type="Gene3D" id="3.90.220.20">
    <property type="entry name" value="DNA methylase specificity domains"/>
    <property type="match status" value="2"/>
</dbReference>
<comment type="caution">
    <text evidence="5">The sequence shown here is derived from an EMBL/GenBank/DDBJ whole genome shotgun (WGS) entry which is preliminary data.</text>
</comment>
<dbReference type="SUPFAM" id="SSF116734">
    <property type="entry name" value="DNA methylase specificity domain"/>
    <property type="match status" value="2"/>
</dbReference>
<dbReference type="InterPro" id="IPR044946">
    <property type="entry name" value="Restrct_endonuc_typeI_TRD_sf"/>
</dbReference>
<dbReference type="RefSeq" id="WP_204601114.1">
    <property type="nucleotide sequence ID" value="NZ_JBHSED010000040.1"/>
</dbReference>
<organism evidence="5 6">
    <name type="scientific">Cohnella boryungensis</name>
    <dbReference type="NCBI Taxonomy" id="768479"/>
    <lineage>
        <taxon>Bacteria</taxon>
        <taxon>Bacillati</taxon>
        <taxon>Bacillota</taxon>
        <taxon>Bacilli</taxon>
        <taxon>Bacillales</taxon>
        <taxon>Paenibacillaceae</taxon>
        <taxon>Cohnella</taxon>
    </lineage>
</organism>
<feature type="domain" description="Type I restriction modification DNA specificity" evidence="4">
    <location>
        <begin position="96"/>
        <end position="185"/>
    </location>
</feature>
<keyword evidence="5" id="KW-0540">Nuclease</keyword>
<sequence>MSYERRRLGDVALKIGSGATPAGGERVYRRTGVALIRSMNVRDYRFTQEGLVYLDAEQAGKLRKAEALPRDVLLNLTGDSVARCCMLGAEELPARVSQHVAFIRVKPDKADPAYVMYALLHPGTKEELLSLASQGGTRKALTTRMLENVELPLPALPLQRQIANVLSSFDEKIRHIAQMNEKLEQLVRVVYAQWFGSFDYPNAKGKPYRSSGGSMIYSEELEKEIPEGWIAGRLGDIAAVDKGKRPLRQSPVKTEKYRYPLVASGSSRAFVDEALYREPVLVVGRAGTLGVIQRCAEACWPSDNTLVVQSDRYEYAYQLLKDIDYAGLNRGSTQPLIAGSDLKRTPVALPPPDIAEKFERMAGDWLAACERNNKEAAALAAARDALLPKLLSGEIDAGTPGRARVSNLIET</sequence>
<keyword evidence="5" id="KW-0378">Hydrolase</keyword>
<dbReference type="PANTHER" id="PTHR30408">
    <property type="entry name" value="TYPE-1 RESTRICTION ENZYME ECOKI SPECIFICITY PROTEIN"/>
    <property type="match status" value="1"/>
</dbReference>
<keyword evidence="3" id="KW-0238">DNA-binding</keyword>
<name>A0ABV8SEW9_9BACL</name>
<gene>
    <name evidence="5" type="ORF">ACFO1S_18920</name>
</gene>
<protein>
    <submittedName>
        <fullName evidence="5">Restriction endonuclease subunit S</fullName>
        <ecNumber evidence="5">3.1.21.-</ecNumber>
    </submittedName>
</protein>
<evidence type="ECO:0000256" key="2">
    <source>
        <dbReference type="ARBA" id="ARBA00022747"/>
    </source>
</evidence>
<evidence type="ECO:0000259" key="4">
    <source>
        <dbReference type="Pfam" id="PF01420"/>
    </source>
</evidence>
<dbReference type="EC" id="3.1.21.-" evidence="5"/>
<feature type="domain" description="Type I restriction modification DNA specificity" evidence="4">
    <location>
        <begin position="226"/>
        <end position="353"/>
    </location>
</feature>
<dbReference type="InterPro" id="IPR052021">
    <property type="entry name" value="Type-I_RS_S_subunit"/>
</dbReference>
<accession>A0ABV8SEW9</accession>
<dbReference type="Proteomes" id="UP001595755">
    <property type="component" value="Unassembled WGS sequence"/>
</dbReference>
<dbReference type="InterPro" id="IPR000055">
    <property type="entry name" value="Restrct_endonuc_typeI_TRD"/>
</dbReference>
<dbReference type="Pfam" id="PF01420">
    <property type="entry name" value="Methylase_S"/>
    <property type="match status" value="2"/>
</dbReference>